<dbReference type="PROSITE" id="PS00455">
    <property type="entry name" value="AMP_BINDING"/>
    <property type="match status" value="1"/>
</dbReference>
<comment type="similarity">
    <text evidence="1">Belongs to the ATP-dependent AMP-binding enzyme family.</text>
</comment>
<dbReference type="GeneID" id="90984671"/>
<dbReference type="eggNOG" id="COG0318">
    <property type="taxonomic scope" value="Bacteria"/>
</dbReference>
<name>A0A073J0M8_9BACT</name>
<dbReference type="InterPro" id="IPR002123">
    <property type="entry name" value="Plipid/glycerol_acylTrfase"/>
</dbReference>
<dbReference type="Pfam" id="PF01553">
    <property type="entry name" value="Acyltransferase"/>
    <property type="match status" value="1"/>
</dbReference>
<feature type="domain" description="Phospholipid/glycerol acyltransferase" evidence="3">
    <location>
        <begin position="31"/>
        <end position="141"/>
    </location>
</feature>
<dbReference type="STRING" id="2754.EH55_11870"/>
<feature type="transmembrane region" description="Helical" evidence="2">
    <location>
        <begin position="420"/>
        <end position="442"/>
    </location>
</feature>
<gene>
    <name evidence="4" type="ORF">EH55_11870</name>
</gene>
<dbReference type="GO" id="GO:0006631">
    <property type="term" value="P:fatty acid metabolic process"/>
    <property type="evidence" value="ECO:0007669"/>
    <property type="project" value="TreeGrafter"/>
</dbReference>
<comment type="caution">
    <text evidence="4">The sequence shown here is derived from an EMBL/GenBank/DDBJ whole genome shotgun (WGS) entry which is preliminary data.</text>
</comment>
<dbReference type="GO" id="GO:0031956">
    <property type="term" value="F:medium-chain fatty acid-CoA ligase activity"/>
    <property type="evidence" value="ECO:0007669"/>
    <property type="project" value="TreeGrafter"/>
</dbReference>
<keyword evidence="2" id="KW-0812">Transmembrane</keyword>
<keyword evidence="2" id="KW-0472">Membrane</keyword>
<dbReference type="RefSeq" id="WP_037978526.1">
    <property type="nucleotide sequence ID" value="NZ_JAXDSK010000039.1"/>
</dbReference>
<evidence type="ECO:0000256" key="2">
    <source>
        <dbReference type="SAM" id="Phobius"/>
    </source>
</evidence>
<keyword evidence="5" id="KW-1185">Reference proteome</keyword>
<dbReference type="Proteomes" id="UP000027665">
    <property type="component" value="Unassembled WGS sequence"/>
</dbReference>
<evidence type="ECO:0000313" key="5">
    <source>
        <dbReference type="Proteomes" id="UP000027665"/>
    </source>
</evidence>
<dbReference type="SMART" id="SM00563">
    <property type="entry name" value="PlsC"/>
    <property type="match status" value="1"/>
</dbReference>
<organism evidence="4 5">
    <name type="scientific">Synergistes jonesii</name>
    <dbReference type="NCBI Taxonomy" id="2754"/>
    <lineage>
        <taxon>Bacteria</taxon>
        <taxon>Thermotogati</taxon>
        <taxon>Synergistota</taxon>
        <taxon>Synergistia</taxon>
        <taxon>Synergistales</taxon>
        <taxon>Synergistaceae</taxon>
        <taxon>Synergistes</taxon>
    </lineage>
</organism>
<dbReference type="eggNOG" id="COG0204">
    <property type="taxonomic scope" value="Bacteria"/>
</dbReference>
<dbReference type="InterPro" id="IPR000873">
    <property type="entry name" value="AMP-dep_synth/lig_dom"/>
</dbReference>
<dbReference type="Pfam" id="PF00501">
    <property type="entry name" value="AMP-binding"/>
    <property type="match status" value="1"/>
</dbReference>
<dbReference type="AlphaFoldDB" id="A0A073J0M8"/>
<evidence type="ECO:0000256" key="1">
    <source>
        <dbReference type="ARBA" id="ARBA00006432"/>
    </source>
</evidence>
<dbReference type="OrthoDB" id="9778383at2"/>
<evidence type="ECO:0000259" key="3">
    <source>
        <dbReference type="SMART" id="SM00563"/>
    </source>
</evidence>
<dbReference type="PATRIC" id="fig|2754.20.peg.1186"/>
<dbReference type="InterPro" id="IPR045851">
    <property type="entry name" value="AMP-bd_C_sf"/>
</dbReference>
<dbReference type="EMBL" id="JMKI01000054">
    <property type="protein sequence ID" value="KEJ91242.1"/>
    <property type="molecule type" value="Genomic_DNA"/>
</dbReference>
<proteinExistence type="inferred from homology"/>
<evidence type="ECO:0000313" key="4">
    <source>
        <dbReference type="EMBL" id="KEJ91242.1"/>
    </source>
</evidence>
<dbReference type="SUPFAM" id="SSF56801">
    <property type="entry name" value="Acetyl-CoA synthetase-like"/>
    <property type="match status" value="1"/>
</dbReference>
<reference evidence="4 5" key="1">
    <citation type="submission" date="2014-04" db="EMBL/GenBank/DDBJ databases">
        <title>Draft Genome Sequence of Synergistes jonesii.</title>
        <authorList>
            <person name="Coil D.A."/>
            <person name="Eisen J.A."/>
            <person name="Holland-Moritz H.E."/>
        </authorList>
    </citation>
    <scope>NUCLEOTIDE SEQUENCE [LARGE SCALE GENOMIC DNA]</scope>
    <source>
        <strain evidence="4 5">78-1</strain>
    </source>
</reference>
<dbReference type="Gene3D" id="3.30.300.30">
    <property type="match status" value="1"/>
</dbReference>
<keyword evidence="2" id="KW-1133">Transmembrane helix</keyword>
<dbReference type="SUPFAM" id="SSF69593">
    <property type="entry name" value="Glycerol-3-phosphate (1)-acyltransferase"/>
    <property type="match status" value="1"/>
</dbReference>
<sequence length="713" mass="79237">MLRLVVKFVMRLFFDVKVKGWENWKSAGGGVLIAPNYVSFIDPLILAVFLPEKVPFAIERRLTKKRFVSFFLPVAETHVLDADTPLSLKYFLNLLKNGGRCVIFPELQPTTIGNPMKVSPGVAMIADHTKAKILPIHISGTERTPFSRIQHKRGLRFFSEVTINIFPVTTLDIEDDLAGSKRNAAAGRALERIMDEASLMARRKEKPFWDILLDARKEFGGNVRIFSDAGAKPVTYNGFITRILLIEEALRAQNFGETNIGVLLPTSLGGVVTMYALQKLGKVPAMLNFSLGPRALVNCCRTACLKTVVSSRKFINIGKLEALSNAIEEAGIRIFWLEDAAPLITAGRKISAALRAPFLRSQPVDPEAVEKPAVILFTSGSEGAPKGVVLSYKNLNTNHAQMFTRVDFYRSDRVLNAMPIFHSFGLCGVFMPVSLGFFVYLYPSPLHYKTIASICYDERITLLFATDTFLAGYAKAAGDNYDYATMRLLIQGGEKLKASTQQIWFERFDTRITEGYGVTEAAPVVANNYFAHHKSGTVGTIVAGLRYRLEPVDGVGDGGRLWLKGDNIMLGYLRITNPGVLEPVKDGWYDTGDIVHIDDEGYVTILGRAKRFAKIGGEMISLASVEEAMFELWPDDQHAVTMMHGANRETLTAVTTRSGLKREELRQRLSEIGMAEIAIPRKLLYMENIPQLGNGKTSYAELDELLRNMNADE</sequence>
<dbReference type="GO" id="GO:0016746">
    <property type="term" value="F:acyltransferase activity"/>
    <property type="evidence" value="ECO:0007669"/>
    <property type="project" value="InterPro"/>
</dbReference>
<dbReference type="InterPro" id="IPR042099">
    <property type="entry name" value="ANL_N_sf"/>
</dbReference>
<dbReference type="InterPro" id="IPR020845">
    <property type="entry name" value="AMP-binding_CS"/>
</dbReference>
<accession>A0A073J0M8</accession>
<dbReference type="Gene3D" id="3.40.50.12780">
    <property type="entry name" value="N-terminal domain of ligase-like"/>
    <property type="match status" value="1"/>
</dbReference>
<dbReference type="CDD" id="cd07989">
    <property type="entry name" value="LPLAT_AGPAT-like"/>
    <property type="match status" value="1"/>
</dbReference>
<dbReference type="PANTHER" id="PTHR43201:SF8">
    <property type="entry name" value="ACYL-COA SYNTHETASE FAMILY MEMBER 3"/>
    <property type="match status" value="1"/>
</dbReference>
<protein>
    <recommendedName>
        <fullName evidence="3">Phospholipid/glycerol acyltransferase domain-containing protein</fullName>
    </recommendedName>
</protein>
<dbReference type="PANTHER" id="PTHR43201">
    <property type="entry name" value="ACYL-COA SYNTHETASE"/>
    <property type="match status" value="1"/>
</dbReference>